<proteinExistence type="predicted"/>
<accession>A0A382UGF2</accession>
<sequence>MIDYLIFNEELDAIIKQLQHSKDPKVKLARLMIIGTMQKYEKRVSEFESVHKPKVDISTVSNQTA</sequence>
<organism evidence="1">
    <name type="scientific">marine metagenome</name>
    <dbReference type="NCBI Taxonomy" id="408172"/>
    <lineage>
        <taxon>unclassified sequences</taxon>
        <taxon>metagenomes</taxon>
        <taxon>ecological metagenomes</taxon>
    </lineage>
</organism>
<gene>
    <name evidence="1" type="ORF">METZ01_LOCUS386164</name>
</gene>
<protein>
    <submittedName>
        <fullName evidence="1">Uncharacterized protein</fullName>
    </submittedName>
</protein>
<dbReference type="AlphaFoldDB" id="A0A382UGF2"/>
<dbReference type="EMBL" id="UINC01144041">
    <property type="protein sequence ID" value="SVD33310.1"/>
    <property type="molecule type" value="Genomic_DNA"/>
</dbReference>
<evidence type="ECO:0000313" key="1">
    <source>
        <dbReference type="EMBL" id="SVD33310.1"/>
    </source>
</evidence>
<reference evidence="1" key="1">
    <citation type="submission" date="2018-05" db="EMBL/GenBank/DDBJ databases">
        <authorList>
            <person name="Lanie J.A."/>
            <person name="Ng W.-L."/>
            <person name="Kazmierczak K.M."/>
            <person name="Andrzejewski T.M."/>
            <person name="Davidsen T.M."/>
            <person name="Wayne K.J."/>
            <person name="Tettelin H."/>
            <person name="Glass J.I."/>
            <person name="Rusch D."/>
            <person name="Podicherti R."/>
            <person name="Tsui H.-C.T."/>
            <person name="Winkler M.E."/>
        </authorList>
    </citation>
    <scope>NUCLEOTIDE SEQUENCE</scope>
</reference>
<name>A0A382UGF2_9ZZZZ</name>